<evidence type="ECO:0000313" key="2">
    <source>
        <dbReference type="EMBL" id="MDX2913334.1"/>
    </source>
</evidence>
<proteinExistence type="predicted"/>
<evidence type="ECO:0000313" key="3">
    <source>
        <dbReference type="Proteomes" id="UP001271723"/>
    </source>
</evidence>
<sequence>MSAAALGAAVPAANASSSAGDAGSAPADATSRPSVSRSFTLPRGGTRSDLSLGSAGVRVAKSAEDVITCTLTLYGPYKAPGEDGIRLMGTSANVRCTHEVQSLQIQLVLARNGTTVAAQANQNHGSAYIEANAATVCLPGSWTSQAQSAIVFPPGQQPRTSNLGAAGPVVAITSCSLTRSGQNG</sequence>
<protein>
    <recommendedName>
        <fullName evidence="4">Lipoprotein</fullName>
    </recommendedName>
</protein>
<reference evidence="2 3" key="1">
    <citation type="journal article" date="2023" name="Microb. Genom.">
        <title>Mesoterricola silvestris gen. nov., sp. nov., Mesoterricola sediminis sp. nov., Geothrix oryzae sp. nov., Geothrix edaphica sp. nov., Geothrix rubra sp. nov., and Geothrix limicola sp. nov., six novel members of Acidobacteriota isolated from soils.</title>
        <authorList>
            <person name="Weisberg A.J."/>
            <person name="Pearce E."/>
            <person name="Kramer C.G."/>
            <person name="Chang J.H."/>
            <person name="Clarke C.R."/>
        </authorList>
    </citation>
    <scope>NUCLEOTIDE SEQUENCE [LARGE SCALE GENOMIC DNA]</scope>
    <source>
        <strain evidence="2 3">NRRL_B-2795</strain>
    </source>
</reference>
<feature type="region of interest" description="Disordered" evidence="1">
    <location>
        <begin position="1"/>
        <end position="43"/>
    </location>
</feature>
<organism evidence="2 3">
    <name type="scientific">Streptomyces griseiscabiei</name>
    <dbReference type="NCBI Taxonomy" id="2993540"/>
    <lineage>
        <taxon>Bacteria</taxon>
        <taxon>Bacillati</taxon>
        <taxon>Actinomycetota</taxon>
        <taxon>Actinomycetes</taxon>
        <taxon>Kitasatosporales</taxon>
        <taxon>Streptomycetaceae</taxon>
        <taxon>Streptomyces</taxon>
    </lineage>
</organism>
<comment type="caution">
    <text evidence="2">The sequence shown here is derived from an EMBL/GenBank/DDBJ whole genome shotgun (WGS) entry which is preliminary data.</text>
</comment>
<evidence type="ECO:0008006" key="4">
    <source>
        <dbReference type="Google" id="ProtNLM"/>
    </source>
</evidence>
<evidence type="ECO:0000256" key="1">
    <source>
        <dbReference type="SAM" id="MobiDB-lite"/>
    </source>
</evidence>
<keyword evidence="3" id="KW-1185">Reference proteome</keyword>
<dbReference type="RefSeq" id="WP_143673278.1">
    <property type="nucleotide sequence ID" value="NZ_JAGJBZ010000001.1"/>
</dbReference>
<dbReference type="Proteomes" id="UP001271723">
    <property type="component" value="Unassembled WGS sequence"/>
</dbReference>
<name>A0ABU4LC74_9ACTN</name>
<gene>
    <name evidence="2" type="ORF">PV517_32285</name>
</gene>
<accession>A0ABU4LC74</accession>
<feature type="compositionally biased region" description="Low complexity" evidence="1">
    <location>
        <begin position="1"/>
        <end position="29"/>
    </location>
</feature>
<dbReference type="EMBL" id="JARAVY010000014">
    <property type="protein sequence ID" value="MDX2913334.1"/>
    <property type="molecule type" value="Genomic_DNA"/>
</dbReference>